<sequence length="214" mass="23448">MTAPTYNQAILELAQAGLNALNQWSAQFQSPRTPAQQSHYLCSWMVESLKLKRFDKLVADNLNEWIRNARSQGAGAQLPQLLSSIVHHYTIAKQYPDALGDKLQQLLTALDELDWLVVDDASINAKLKLASNGAASIVVSVDELEANIQAGELISPITLYARGNETQLGQQALQHGIILTPGNKKASLIKHHKAYQIGVANQLTQLCLLTPFDA</sequence>
<evidence type="ECO:0000313" key="2">
    <source>
        <dbReference type="Proteomes" id="UP000811844"/>
    </source>
</evidence>
<reference evidence="1 2" key="1">
    <citation type="submission" date="2020-02" db="EMBL/GenBank/DDBJ databases">
        <title>Shewanella WXL01 sp. nov., a marine bacterium isolated from green algae in Luhuitou Fringing Reef (Northern South China Sea).</title>
        <authorList>
            <person name="Wang X."/>
        </authorList>
    </citation>
    <scope>NUCLEOTIDE SEQUENCE [LARGE SCALE GENOMIC DNA]</scope>
    <source>
        <strain evidence="1 2">MCCC 1A01895</strain>
    </source>
</reference>
<gene>
    <name evidence="1" type="ORF">G3R48_01005</name>
</gene>
<organism evidence="1 2">
    <name type="scientific">Shewanella intestini</name>
    <dbReference type="NCBI Taxonomy" id="2017544"/>
    <lineage>
        <taxon>Bacteria</taxon>
        <taxon>Pseudomonadati</taxon>
        <taxon>Pseudomonadota</taxon>
        <taxon>Gammaproteobacteria</taxon>
        <taxon>Alteromonadales</taxon>
        <taxon>Shewanellaceae</taxon>
        <taxon>Shewanella</taxon>
    </lineage>
</organism>
<protein>
    <submittedName>
        <fullName evidence="1">DUF2913 family protein</fullName>
    </submittedName>
</protein>
<dbReference type="RefSeq" id="WP_153661120.1">
    <property type="nucleotide sequence ID" value="NZ_JAAIKR010000001.1"/>
</dbReference>
<dbReference type="Proteomes" id="UP000811844">
    <property type="component" value="Unassembled WGS sequence"/>
</dbReference>
<keyword evidence="2" id="KW-1185">Reference proteome</keyword>
<dbReference type="EMBL" id="JAAIKR010000001">
    <property type="protein sequence ID" value="MBR9726567.1"/>
    <property type="molecule type" value="Genomic_DNA"/>
</dbReference>
<dbReference type="InterPro" id="IPR021316">
    <property type="entry name" value="DUF2913"/>
</dbReference>
<dbReference type="Pfam" id="PF11140">
    <property type="entry name" value="DUF2913"/>
    <property type="match status" value="1"/>
</dbReference>
<evidence type="ECO:0000313" key="1">
    <source>
        <dbReference type="EMBL" id="MBR9726567.1"/>
    </source>
</evidence>
<accession>A0ABS5HXZ2</accession>
<comment type="caution">
    <text evidence="1">The sequence shown here is derived from an EMBL/GenBank/DDBJ whole genome shotgun (WGS) entry which is preliminary data.</text>
</comment>
<proteinExistence type="predicted"/>
<name>A0ABS5HXZ2_9GAMM</name>